<sequence length="650" mass="66831">MTDLTRGDVLAERYVLQDPVPSDVHALTCWTADDQILGRPVHVSLVSGPHRSAALDEARRASLVSDARLTRVLDVGDVDELGYVVTEPHVGQSLSAVLASGPLDPEQARAVVGEIATALAVAERRGVHHGHLRPEAVRLKDNRVHLTGLGLDGALVPHEGELTRSRADAVGLARLLAYMMLGRWTTTPPVPEAELADLDTIEGTDPHLVLLVRDTLTTRTGGLRDAEQAARDLAPWDAIDVPEPQLFAPTGLTEATEDDPTDTKVTTDMTPDTPPKPPVRQSVRAVPGSTGGRPPGTPPPATPPAPPRIPVRRTSVRGAAGAAAGGAGAGAGAAAAAAGAAAAAATGVAVGGSAPAGAGAAVGGGSAASAASGSPSAPPAFAPTGANAGTAPVRVSSRPATTDAAGSRPAAASSAPRAGAAVDDRPALSFDEVRKNPQELKRFRFNPTAFTLCIVFVLVVLGVTSALSELRGGFPNPFGQATGERPLPTAAEPSPGAAAGPTATPSAVAPVIASARQLDPDGDDNEHPEAVDRAIDLDPTTFWFTRTYKSNVYAGLNKRGVGYAVKLEQASLVSSIYLSTNNTGGKVEIRAVDPDTPDKGKALFSGALQEELEITLDAPVETEWIVLWFTQLPATADGQNRVELREISLT</sequence>
<dbReference type="EMBL" id="PDJH01000001">
    <property type="protein sequence ID" value="PFG36911.1"/>
    <property type="molecule type" value="Genomic_DNA"/>
</dbReference>
<reference evidence="2 3" key="1">
    <citation type="submission" date="2017-10" db="EMBL/GenBank/DDBJ databases">
        <title>Sequencing the genomes of 1000 actinobacteria strains.</title>
        <authorList>
            <person name="Klenk H.-P."/>
        </authorList>
    </citation>
    <scope>NUCLEOTIDE SEQUENCE [LARGE SCALE GENOMIC DNA]</scope>
    <source>
        <strain evidence="2 3">DSM 21574</strain>
    </source>
</reference>
<keyword evidence="3" id="KW-1185">Reference proteome</keyword>
<dbReference type="Proteomes" id="UP000221394">
    <property type="component" value="Unassembled WGS sequence"/>
</dbReference>
<dbReference type="AlphaFoldDB" id="A0A2A9EED3"/>
<accession>A0A2A9EED3</accession>
<protein>
    <recommendedName>
        <fullName evidence="4">Protein kinase domain-containing protein</fullName>
    </recommendedName>
</protein>
<organism evidence="2 3">
    <name type="scientific">Flavimobilis soli</name>
    <dbReference type="NCBI Taxonomy" id="442709"/>
    <lineage>
        <taxon>Bacteria</taxon>
        <taxon>Bacillati</taxon>
        <taxon>Actinomycetota</taxon>
        <taxon>Actinomycetes</taxon>
        <taxon>Micrococcales</taxon>
        <taxon>Jonesiaceae</taxon>
        <taxon>Flavimobilis</taxon>
    </lineage>
</organism>
<name>A0A2A9EED3_9MICO</name>
<feature type="region of interest" description="Disordered" evidence="1">
    <location>
        <begin position="248"/>
        <end position="311"/>
    </location>
</feature>
<evidence type="ECO:0008006" key="4">
    <source>
        <dbReference type="Google" id="ProtNLM"/>
    </source>
</evidence>
<proteinExistence type="predicted"/>
<evidence type="ECO:0000313" key="3">
    <source>
        <dbReference type="Proteomes" id="UP000221394"/>
    </source>
</evidence>
<feature type="compositionally biased region" description="Low complexity" evidence="1">
    <location>
        <begin position="488"/>
        <end position="505"/>
    </location>
</feature>
<feature type="region of interest" description="Disordered" evidence="1">
    <location>
        <begin position="357"/>
        <end position="423"/>
    </location>
</feature>
<feature type="compositionally biased region" description="Low complexity" evidence="1">
    <location>
        <begin position="404"/>
        <end position="421"/>
    </location>
</feature>
<gene>
    <name evidence="2" type="ORF">ATL41_1654</name>
</gene>
<dbReference type="SUPFAM" id="SSF56112">
    <property type="entry name" value="Protein kinase-like (PK-like)"/>
    <property type="match status" value="1"/>
</dbReference>
<feature type="region of interest" description="Disordered" evidence="1">
    <location>
        <begin position="478"/>
        <end position="505"/>
    </location>
</feature>
<dbReference type="InterPro" id="IPR011009">
    <property type="entry name" value="Kinase-like_dom_sf"/>
</dbReference>
<dbReference type="Gene3D" id="1.10.510.10">
    <property type="entry name" value="Transferase(Phosphotransferase) domain 1"/>
    <property type="match status" value="1"/>
</dbReference>
<evidence type="ECO:0000256" key="1">
    <source>
        <dbReference type="SAM" id="MobiDB-lite"/>
    </source>
</evidence>
<dbReference type="OrthoDB" id="9786339at2"/>
<comment type="caution">
    <text evidence="2">The sequence shown here is derived from an EMBL/GenBank/DDBJ whole genome shotgun (WGS) entry which is preliminary data.</text>
</comment>
<feature type="compositionally biased region" description="Pro residues" evidence="1">
    <location>
        <begin position="295"/>
        <end position="309"/>
    </location>
</feature>
<evidence type="ECO:0000313" key="2">
    <source>
        <dbReference type="EMBL" id="PFG36911.1"/>
    </source>
</evidence>
<dbReference type="RefSeq" id="WP_098458033.1">
    <property type="nucleotide sequence ID" value="NZ_PDJH01000001.1"/>
</dbReference>